<dbReference type="InterPro" id="IPR049971">
    <property type="entry name" value="CLC_0170-like"/>
</dbReference>
<sequence>MFSKLLQALKGIISNYTILMIIAVGIFTLVVDGRRYRQKGYMRELKIVKIISYSYMVIGGLMFILLLMM</sequence>
<reference evidence="2 3" key="1">
    <citation type="submission" date="2022-06" db="EMBL/GenBank/DDBJ databases">
        <title>Isolation of gut microbiota from human fecal samples.</title>
        <authorList>
            <person name="Pamer E.G."/>
            <person name="Barat B."/>
            <person name="Waligurski E."/>
            <person name="Medina S."/>
            <person name="Paddock L."/>
            <person name="Mostad J."/>
        </authorList>
    </citation>
    <scope>NUCLEOTIDE SEQUENCE [LARGE SCALE GENOMIC DNA]</scope>
    <source>
        <strain evidence="2 3">DFI.7.95</strain>
    </source>
</reference>
<protein>
    <submittedName>
        <fullName evidence="2">Uncharacterized protein</fullName>
    </submittedName>
</protein>
<keyword evidence="1" id="KW-0812">Transmembrane</keyword>
<gene>
    <name evidence="2" type="ORF">NE686_12835</name>
</gene>
<comment type="caution">
    <text evidence="2">The sequence shown here is derived from an EMBL/GenBank/DDBJ whole genome shotgun (WGS) entry which is preliminary data.</text>
</comment>
<keyword evidence="1" id="KW-0472">Membrane</keyword>
<dbReference type="NCBIfam" id="NF042414">
    <property type="entry name" value="CLC_0170_fam"/>
    <property type="match status" value="1"/>
</dbReference>
<evidence type="ECO:0000256" key="1">
    <source>
        <dbReference type="SAM" id="Phobius"/>
    </source>
</evidence>
<proteinExistence type="predicted"/>
<keyword evidence="1" id="KW-1133">Transmembrane helix</keyword>
<organism evidence="2 3">
    <name type="scientific">Tissierella carlieri</name>
    <dbReference type="NCBI Taxonomy" id="689904"/>
    <lineage>
        <taxon>Bacteria</taxon>
        <taxon>Bacillati</taxon>
        <taxon>Bacillota</taxon>
        <taxon>Tissierellia</taxon>
        <taxon>Tissierellales</taxon>
        <taxon>Tissierellaceae</taxon>
        <taxon>Tissierella</taxon>
    </lineage>
</organism>
<keyword evidence="3" id="KW-1185">Reference proteome</keyword>
<dbReference type="RefSeq" id="WP_256311807.1">
    <property type="nucleotide sequence ID" value="NZ_JANGAC010000009.1"/>
</dbReference>
<dbReference type="Proteomes" id="UP001524478">
    <property type="component" value="Unassembled WGS sequence"/>
</dbReference>
<feature type="transmembrane region" description="Helical" evidence="1">
    <location>
        <begin position="50"/>
        <end position="68"/>
    </location>
</feature>
<accession>A0ABT1SBX0</accession>
<feature type="transmembrane region" description="Helical" evidence="1">
    <location>
        <begin position="12"/>
        <end position="30"/>
    </location>
</feature>
<name>A0ABT1SBX0_9FIRM</name>
<evidence type="ECO:0000313" key="3">
    <source>
        <dbReference type="Proteomes" id="UP001524478"/>
    </source>
</evidence>
<dbReference type="EMBL" id="JANGAC010000009">
    <property type="protein sequence ID" value="MCQ4923979.1"/>
    <property type="molecule type" value="Genomic_DNA"/>
</dbReference>
<evidence type="ECO:0000313" key="2">
    <source>
        <dbReference type="EMBL" id="MCQ4923979.1"/>
    </source>
</evidence>